<keyword evidence="6" id="KW-0539">Nucleus</keyword>
<dbReference type="GO" id="GO:0032040">
    <property type="term" value="C:small-subunit processome"/>
    <property type="evidence" value="ECO:0007669"/>
    <property type="project" value="TreeGrafter"/>
</dbReference>
<gene>
    <name evidence="11" type="ORF">CBR_g21842</name>
</gene>
<keyword evidence="4 9" id="KW-0853">WD repeat</keyword>
<evidence type="ECO:0000256" key="6">
    <source>
        <dbReference type="ARBA" id="ARBA00023242"/>
    </source>
</evidence>
<evidence type="ECO:0000256" key="1">
    <source>
        <dbReference type="ARBA" id="ARBA00004604"/>
    </source>
</evidence>
<dbReference type="Proteomes" id="UP000265515">
    <property type="component" value="Unassembled WGS sequence"/>
</dbReference>
<evidence type="ECO:0000256" key="3">
    <source>
        <dbReference type="ARBA" id="ARBA00022553"/>
    </source>
</evidence>
<evidence type="ECO:0000256" key="5">
    <source>
        <dbReference type="ARBA" id="ARBA00022737"/>
    </source>
</evidence>
<protein>
    <recommendedName>
        <fullName evidence="8">U3 small nucleolar RNA-associated protein 18 homolog</fullName>
    </recommendedName>
</protein>
<dbReference type="GO" id="GO:0006364">
    <property type="term" value="P:rRNA processing"/>
    <property type="evidence" value="ECO:0007669"/>
    <property type="project" value="UniProtKB-KW"/>
</dbReference>
<evidence type="ECO:0000256" key="9">
    <source>
        <dbReference type="PROSITE-ProRule" id="PRU00221"/>
    </source>
</evidence>
<comment type="caution">
    <text evidence="11">The sequence shown here is derived from an EMBL/GenBank/DDBJ whole genome shotgun (WGS) entry which is preliminary data.</text>
</comment>
<dbReference type="SMART" id="SM00320">
    <property type="entry name" value="WD40"/>
    <property type="match status" value="6"/>
</dbReference>
<feature type="compositionally biased region" description="Basic and acidic residues" evidence="10">
    <location>
        <begin position="146"/>
        <end position="166"/>
    </location>
</feature>
<evidence type="ECO:0000256" key="7">
    <source>
        <dbReference type="ARBA" id="ARBA00025767"/>
    </source>
</evidence>
<keyword evidence="5" id="KW-0677">Repeat</keyword>
<feature type="compositionally biased region" description="Acidic residues" evidence="10">
    <location>
        <begin position="60"/>
        <end position="75"/>
    </location>
</feature>
<dbReference type="InterPro" id="IPR015943">
    <property type="entry name" value="WD40/YVTN_repeat-like_dom_sf"/>
</dbReference>
<dbReference type="OrthoDB" id="1935146at2759"/>
<dbReference type="OMA" id="DLNRATY"/>
<dbReference type="PROSITE" id="PS50082">
    <property type="entry name" value="WD_REPEATS_2"/>
    <property type="match status" value="1"/>
</dbReference>
<evidence type="ECO:0000256" key="10">
    <source>
        <dbReference type="SAM" id="MobiDB-lite"/>
    </source>
</evidence>
<evidence type="ECO:0000256" key="8">
    <source>
        <dbReference type="ARBA" id="ARBA00074442"/>
    </source>
</evidence>
<feature type="region of interest" description="Disordered" evidence="10">
    <location>
        <begin position="57"/>
        <end position="91"/>
    </location>
</feature>
<dbReference type="AlphaFoldDB" id="A0A388JUK5"/>
<evidence type="ECO:0000313" key="11">
    <source>
        <dbReference type="EMBL" id="GBG61499.1"/>
    </source>
</evidence>
<feature type="region of interest" description="Disordered" evidence="10">
    <location>
        <begin position="141"/>
        <end position="179"/>
    </location>
</feature>
<feature type="compositionally biased region" description="Basic and acidic residues" evidence="10">
    <location>
        <begin position="14"/>
        <end position="28"/>
    </location>
</feature>
<dbReference type="InterPro" id="IPR001680">
    <property type="entry name" value="WD40_rpt"/>
</dbReference>
<evidence type="ECO:0000313" key="12">
    <source>
        <dbReference type="Proteomes" id="UP000265515"/>
    </source>
</evidence>
<dbReference type="EMBL" id="BFEA01000020">
    <property type="protein sequence ID" value="GBG61499.1"/>
    <property type="molecule type" value="Genomic_DNA"/>
</dbReference>
<sequence>MDPKPLSSRGRWKKASEDREQEKAEEEEAKRLESLLFASGKGADEFRKEKLDIAPLPSSEVEDCDDGEREEEGEEVQFLGKKRRPAWDDPDEEGVVVGLKVGRRMRSMRVDHTEVEVSGAEYAKRLRKEYAKLNPRTEWAKLPSAKSDRPPVDAGDGLRLRNSKDSDESDEEGLGEVDAAEDADDLLRIRQPLIAKKSSRLIQGVLEIIPLNDANRDDPCQGRTKSVAFHPNGQLFMTGGTDKSLKFFQLDGKHNPKVQGIFLDNMPVQKAAFSGDGLKVFASGGRKFYYVYDILGGRVERVDNIMGREERSLETFELSPDNNVAAFLGKDGYVMLVSQRTKQWIANLKMNGTARTLAFTAGGQELITSGSDGDIYHWDMRTRQCIDKGKDEGCVRATAIASSLDGRYMATGGDTGVVNVYDRHKYLSGKRDPLKALMNLTTWVNCVKFNHDAQILAMSSNNNRDALRLVHVPSLTVFSNWPTTRTPLAYIHSLDFSPGGGFLAVGNSQGRALLYRLRHYDRA</sequence>
<keyword evidence="2" id="KW-0698">rRNA processing</keyword>
<feature type="compositionally biased region" description="Acidic residues" evidence="10">
    <location>
        <begin position="167"/>
        <end position="179"/>
    </location>
</feature>
<dbReference type="SUPFAM" id="SSF50978">
    <property type="entry name" value="WD40 repeat-like"/>
    <property type="match status" value="1"/>
</dbReference>
<name>A0A388JUK5_CHABU</name>
<dbReference type="PANTHER" id="PTHR18359:SF0">
    <property type="entry name" value="U3 SMALL NUCLEOLAR RNA-ASSOCIATED PROTEIN 18 HOMOLOG"/>
    <property type="match status" value="1"/>
</dbReference>
<proteinExistence type="inferred from homology"/>
<dbReference type="InterPro" id="IPR045161">
    <property type="entry name" value="Utp18"/>
</dbReference>
<keyword evidence="12" id="KW-1185">Reference proteome</keyword>
<accession>A0A388JUK5</accession>
<dbReference type="Gene3D" id="2.130.10.10">
    <property type="entry name" value="YVTN repeat-like/Quinoprotein amine dehydrogenase"/>
    <property type="match status" value="1"/>
</dbReference>
<evidence type="ECO:0000256" key="4">
    <source>
        <dbReference type="ARBA" id="ARBA00022574"/>
    </source>
</evidence>
<dbReference type="Gramene" id="GBG61499">
    <property type="protein sequence ID" value="GBG61499"/>
    <property type="gene ID" value="CBR_g21842"/>
</dbReference>
<reference evidence="11 12" key="1">
    <citation type="journal article" date="2018" name="Cell">
        <title>The Chara Genome: Secondary Complexity and Implications for Plant Terrestrialization.</title>
        <authorList>
            <person name="Nishiyama T."/>
            <person name="Sakayama H."/>
            <person name="Vries J.D."/>
            <person name="Buschmann H."/>
            <person name="Saint-Marcoux D."/>
            <person name="Ullrich K.K."/>
            <person name="Haas F.B."/>
            <person name="Vanderstraeten L."/>
            <person name="Becker D."/>
            <person name="Lang D."/>
            <person name="Vosolsobe S."/>
            <person name="Rombauts S."/>
            <person name="Wilhelmsson P.K.I."/>
            <person name="Janitza P."/>
            <person name="Kern R."/>
            <person name="Heyl A."/>
            <person name="Rumpler F."/>
            <person name="Villalobos L.I.A.C."/>
            <person name="Clay J.M."/>
            <person name="Skokan R."/>
            <person name="Toyoda A."/>
            <person name="Suzuki Y."/>
            <person name="Kagoshima H."/>
            <person name="Schijlen E."/>
            <person name="Tajeshwar N."/>
            <person name="Catarino B."/>
            <person name="Hetherington A.J."/>
            <person name="Saltykova A."/>
            <person name="Bonnot C."/>
            <person name="Breuninger H."/>
            <person name="Symeonidi A."/>
            <person name="Radhakrishnan G.V."/>
            <person name="Van Nieuwerburgh F."/>
            <person name="Deforce D."/>
            <person name="Chang C."/>
            <person name="Karol K.G."/>
            <person name="Hedrich R."/>
            <person name="Ulvskov P."/>
            <person name="Glockner G."/>
            <person name="Delwiche C.F."/>
            <person name="Petrasek J."/>
            <person name="Van de Peer Y."/>
            <person name="Friml J."/>
            <person name="Beilby M."/>
            <person name="Dolan L."/>
            <person name="Kohara Y."/>
            <person name="Sugano S."/>
            <person name="Fujiyama A."/>
            <person name="Delaux P.-M."/>
            <person name="Quint M."/>
            <person name="TheiBen G."/>
            <person name="Hagemann M."/>
            <person name="Harholt J."/>
            <person name="Dunand C."/>
            <person name="Zachgo S."/>
            <person name="Langdale J."/>
            <person name="Maumus F."/>
            <person name="Straeten D.V.D."/>
            <person name="Gould S.B."/>
            <person name="Rensing S.A."/>
        </authorList>
    </citation>
    <scope>NUCLEOTIDE SEQUENCE [LARGE SCALE GENOMIC DNA]</scope>
    <source>
        <strain evidence="11 12">S276</strain>
    </source>
</reference>
<dbReference type="Pfam" id="PF00400">
    <property type="entry name" value="WD40"/>
    <property type="match status" value="1"/>
</dbReference>
<feature type="region of interest" description="Disordered" evidence="10">
    <location>
        <begin position="1"/>
        <end position="28"/>
    </location>
</feature>
<dbReference type="FunFam" id="2.130.10.10:FF:000121">
    <property type="entry name" value="U3 small nucleolar RNA-associated protein 18 homolog"/>
    <property type="match status" value="1"/>
</dbReference>
<comment type="subcellular location">
    <subcellularLocation>
        <location evidence="1">Nucleus</location>
        <location evidence="1">Nucleolus</location>
    </subcellularLocation>
</comment>
<dbReference type="GO" id="GO:0034388">
    <property type="term" value="C:Pwp2p-containing subcomplex of 90S preribosome"/>
    <property type="evidence" value="ECO:0007669"/>
    <property type="project" value="TreeGrafter"/>
</dbReference>
<keyword evidence="3" id="KW-0597">Phosphoprotein</keyword>
<comment type="similarity">
    <text evidence="7">Belongs to the WD repeat UTP18 family.</text>
</comment>
<dbReference type="InterPro" id="IPR036322">
    <property type="entry name" value="WD40_repeat_dom_sf"/>
</dbReference>
<dbReference type="PANTHER" id="PTHR18359">
    <property type="entry name" value="WD-REPEAT PROTEIN-RELATED"/>
    <property type="match status" value="1"/>
</dbReference>
<organism evidence="11 12">
    <name type="scientific">Chara braunii</name>
    <name type="common">Braun's stonewort</name>
    <dbReference type="NCBI Taxonomy" id="69332"/>
    <lineage>
        <taxon>Eukaryota</taxon>
        <taxon>Viridiplantae</taxon>
        <taxon>Streptophyta</taxon>
        <taxon>Charophyceae</taxon>
        <taxon>Charales</taxon>
        <taxon>Characeae</taxon>
        <taxon>Chara</taxon>
    </lineage>
</organism>
<evidence type="ECO:0000256" key="2">
    <source>
        <dbReference type="ARBA" id="ARBA00022552"/>
    </source>
</evidence>
<feature type="repeat" description="WD" evidence="9">
    <location>
        <begin position="356"/>
        <end position="388"/>
    </location>
</feature>
<dbReference type="STRING" id="69332.A0A388JUK5"/>